<evidence type="ECO:0000259" key="2">
    <source>
        <dbReference type="Pfam" id="PF04248"/>
    </source>
</evidence>
<keyword evidence="4" id="KW-1185">Reference proteome</keyword>
<dbReference type="InterPro" id="IPR007361">
    <property type="entry name" value="DUF427"/>
</dbReference>
<dbReference type="Pfam" id="PF04248">
    <property type="entry name" value="NTP_transf_9"/>
    <property type="match status" value="1"/>
</dbReference>
<name>A0ABY5YM59_9DEIO</name>
<evidence type="ECO:0000256" key="1">
    <source>
        <dbReference type="SAM" id="MobiDB-lite"/>
    </source>
</evidence>
<reference evidence="3" key="1">
    <citation type="submission" date="2022-09" db="EMBL/GenBank/DDBJ databases">
        <title>genome sequence of Deinococcus rubellus.</title>
        <authorList>
            <person name="Srinivasan S."/>
        </authorList>
    </citation>
    <scope>NUCLEOTIDE SEQUENCE</scope>
    <source>
        <strain evidence="3">Ant6</strain>
    </source>
</reference>
<evidence type="ECO:0000313" key="3">
    <source>
        <dbReference type="EMBL" id="UWX64853.1"/>
    </source>
</evidence>
<accession>A0ABY5YM59</accession>
<sequence>MMHRPVPEPTAPGQESVWAYPRPPRLEHTDKRLQIWLGGELIADTDWSRAPAFRVLETSHPPGYYLPPDAFKAGVLSPASGSSMCEFKGAATYWTLTGGTQAARAAGWSYERPTPAFREMAGCVAVYAGAMDECRVAGEVVTPQPGEFYGGWITADIKGPFKGAPGTMGW</sequence>
<feature type="domain" description="DUF427" evidence="2">
    <location>
        <begin position="34"/>
        <end position="128"/>
    </location>
</feature>
<dbReference type="Proteomes" id="UP001060261">
    <property type="component" value="Chromosome"/>
</dbReference>
<protein>
    <submittedName>
        <fullName evidence="3">DUF427 domain-containing protein</fullName>
    </submittedName>
</protein>
<proteinExistence type="predicted"/>
<dbReference type="PANTHER" id="PTHR43058">
    <property type="entry name" value="SLR0655 PROTEIN"/>
    <property type="match status" value="1"/>
</dbReference>
<dbReference type="Gene3D" id="2.170.150.40">
    <property type="entry name" value="Domain of unknown function (DUF427)"/>
    <property type="match status" value="1"/>
</dbReference>
<dbReference type="PANTHER" id="PTHR43058:SF1">
    <property type="entry name" value="DUF427 DOMAIN-CONTAINING PROTEIN"/>
    <property type="match status" value="1"/>
</dbReference>
<feature type="region of interest" description="Disordered" evidence="1">
    <location>
        <begin position="1"/>
        <end position="20"/>
    </location>
</feature>
<dbReference type="EMBL" id="CP104213">
    <property type="protein sequence ID" value="UWX64853.1"/>
    <property type="molecule type" value="Genomic_DNA"/>
</dbReference>
<dbReference type="RefSeq" id="WP_260561112.1">
    <property type="nucleotide sequence ID" value="NZ_BAABEC010000069.1"/>
</dbReference>
<dbReference type="InterPro" id="IPR038694">
    <property type="entry name" value="DUF427_sf"/>
</dbReference>
<organism evidence="3 4">
    <name type="scientific">Deinococcus rubellus</name>
    <dbReference type="NCBI Taxonomy" id="1889240"/>
    <lineage>
        <taxon>Bacteria</taxon>
        <taxon>Thermotogati</taxon>
        <taxon>Deinococcota</taxon>
        <taxon>Deinococci</taxon>
        <taxon>Deinococcales</taxon>
        <taxon>Deinococcaceae</taxon>
        <taxon>Deinococcus</taxon>
    </lineage>
</organism>
<evidence type="ECO:0000313" key="4">
    <source>
        <dbReference type="Proteomes" id="UP001060261"/>
    </source>
</evidence>
<gene>
    <name evidence="3" type="ORF">N0D28_04110</name>
</gene>